<protein>
    <submittedName>
        <fullName evidence="2">Uncharacterized protein</fullName>
    </submittedName>
</protein>
<evidence type="ECO:0000256" key="1">
    <source>
        <dbReference type="SAM" id="SignalP"/>
    </source>
</evidence>
<dbReference type="Proteomes" id="UP000824076">
    <property type="component" value="Unassembled WGS sequence"/>
</dbReference>
<dbReference type="AlphaFoldDB" id="A0A9D1IME0"/>
<reference evidence="2" key="1">
    <citation type="submission" date="2020-10" db="EMBL/GenBank/DDBJ databases">
        <authorList>
            <person name="Gilroy R."/>
        </authorList>
    </citation>
    <scope>NUCLEOTIDE SEQUENCE</scope>
    <source>
        <strain evidence="2">17073</strain>
    </source>
</reference>
<evidence type="ECO:0000313" key="2">
    <source>
        <dbReference type="EMBL" id="HIU38659.1"/>
    </source>
</evidence>
<sequence>MKKAALTLLLTASALFGMAQGRFHALNKIELDSDSLAAAIERVVLDKSKYNPEKQFATLQFHGGYFENGFCRFAQLSIRSLGKNKFPEEYIGYLYISGAFIFVYKPSIDADRKWLKVPDKPETRDFPFEDDDKLTGFDGCADWDFLLLGKDNVILTRKQERW</sequence>
<reference evidence="2" key="2">
    <citation type="journal article" date="2021" name="PeerJ">
        <title>Extensive microbial diversity within the chicken gut microbiome revealed by metagenomics and culture.</title>
        <authorList>
            <person name="Gilroy R."/>
            <person name="Ravi A."/>
            <person name="Getino M."/>
            <person name="Pursley I."/>
            <person name="Horton D.L."/>
            <person name="Alikhan N.F."/>
            <person name="Baker D."/>
            <person name="Gharbi K."/>
            <person name="Hall N."/>
            <person name="Watson M."/>
            <person name="Adriaenssens E.M."/>
            <person name="Foster-Nyarko E."/>
            <person name="Jarju S."/>
            <person name="Secka A."/>
            <person name="Antonio M."/>
            <person name="Oren A."/>
            <person name="Chaudhuri R.R."/>
            <person name="La Ragione R."/>
            <person name="Hildebrand F."/>
            <person name="Pallen M.J."/>
        </authorList>
    </citation>
    <scope>NUCLEOTIDE SEQUENCE</scope>
    <source>
        <strain evidence="2">17073</strain>
    </source>
</reference>
<name>A0A9D1IME0_9BACT</name>
<comment type="caution">
    <text evidence="2">The sequence shown here is derived from an EMBL/GenBank/DDBJ whole genome shotgun (WGS) entry which is preliminary data.</text>
</comment>
<dbReference type="EMBL" id="DVMS01000093">
    <property type="protein sequence ID" value="HIU38659.1"/>
    <property type="molecule type" value="Genomic_DNA"/>
</dbReference>
<organism evidence="2 3">
    <name type="scientific">Candidatus Limisoma intestinavium</name>
    <dbReference type="NCBI Taxonomy" id="2840856"/>
    <lineage>
        <taxon>Bacteria</taxon>
        <taxon>Pseudomonadati</taxon>
        <taxon>Bacteroidota</taxon>
        <taxon>Bacteroidia</taxon>
        <taxon>Bacteroidales</taxon>
        <taxon>Candidatus Limisoma</taxon>
    </lineage>
</organism>
<accession>A0A9D1IME0</accession>
<feature type="signal peptide" evidence="1">
    <location>
        <begin position="1"/>
        <end position="19"/>
    </location>
</feature>
<gene>
    <name evidence="2" type="ORF">IAD18_03210</name>
</gene>
<evidence type="ECO:0000313" key="3">
    <source>
        <dbReference type="Proteomes" id="UP000824076"/>
    </source>
</evidence>
<proteinExistence type="predicted"/>
<feature type="chain" id="PRO_5039314446" evidence="1">
    <location>
        <begin position="20"/>
        <end position="162"/>
    </location>
</feature>
<keyword evidence="1" id="KW-0732">Signal</keyword>